<organism evidence="4">
    <name type="scientific">Musa acuminata subsp. malaccensis</name>
    <name type="common">Wild banana</name>
    <name type="synonym">Musa malaccensis</name>
    <dbReference type="NCBI Taxonomy" id="214687"/>
    <lineage>
        <taxon>Eukaryota</taxon>
        <taxon>Viridiplantae</taxon>
        <taxon>Streptophyta</taxon>
        <taxon>Embryophyta</taxon>
        <taxon>Tracheophyta</taxon>
        <taxon>Spermatophyta</taxon>
        <taxon>Magnoliopsida</taxon>
        <taxon>Liliopsida</taxon>
        <taxon>Zingiberales</taxon>
        <taxon>Musaceae</taxon>
        <taxon>Musa</taxon>
    </lineage>
</organism>
<accession>A0A8D7A6G4</accession>
<evidence type="ECO:0000256" key="1">
    <source>
        <dbReference type="ARBA" id="ARBA00007114"/>
    </source>
</evidence>
<dbReference type="AlphaFoldDB" id="A0A8D7A6G4"/>
<sequence length="254" mass="28334">MLCHFTVDLIPKLRDPEGSRQPAEGNPPGSGGRELHPLSAVAVDPSVALNNDAEDVDEFDGFSETQSRYDGGEVEIDEEDEKVMAAFMSTKSGRSSHWRTSSFRGSKRRKRRSLLNNLSLNWIVASLICIRGIVHFALYQALRKSVYKPAAFFKGVLLSLCQSGTCTLQEAVIIGSIIQKVSIPPLHSTAALMKLAELDYCGTTSYFINPFLGKKYALPYRVLDVVVAHFMRCLEDTRIMPVIWHQLVLAFVQR</sequence>
<dbReference type="PANTHER" id="PTHR12821">
    <property type="entry name" value="BYSTIN"/>
    <property type="match status" value="1"/>
</dbReference>
<dbReference type="Pfam" id="PF05291">
    <property type="entry name" value="Bystin"/>
    <property type="match status" value="1"/>
</dbReference>
<proteinExistence type="inferred from homology"/>
<evidence type="ECO:0000313" key="4">
    <source>
        <dbReference type="EMBL" id="CAG1842371.1"/>
    </source>
</evidence>
<dbReference type="EMBL" id="HG996469">
    <property type="protein sequence ID" value="CAG1842371.1"/>
    <property type="molecule type" value="Genomic_DNA"/>
</dbReference>
<keyword evidence="3" id="KW-0472">Membrane</keyword>
<comment type="similarity">
    <text evidence="1">Belongs to the bystin family.</text>
</comment>
<dbReference type="PANTHER" id="PTHR12821:SF0">
    <property type="entry name" value="BYSTIN"/>
    <property type="match status" value="1"/>
</dbReference>
<keyword evidence="3" id="KW-0812">Transmembrane</keyword>
<evidence type="ECO:0000256" key="2">
    <source>
        <dbReference type="SAM" id="MobiDB-lite"/>
    </source>
</evidence>
<feature type="region of interest" description="Disordered" evidence="2">
    <location>
        <begin position="12"/>
        <end position="36"/>
    </location>
</feature>
<protein>
    <submittedName>
        <fullName evidence="4">(wild Malaysian banana) hypothetical protein</fullName>
    </submittedName>
</protein>
<feature type="transmembrane region" description="Helical" evidence="3">
    <location>
        <begin position="114"/>
        <end position="139"/>
    </location>
</feature>
<name>A0A8D7A6G4_MUSAM</name>
<reference evidence="4" key="1">
    <citation type="submission" date="2021-03" db="EMBL/GenBank/DDBJ databases">
        <authorList>
            <consortium name="Genoscope - CEA"/>
            <person name="William W."/>
        </authorList>
    </citation>
    <scope>NUCLEOTIDE SEQUENCE</scope>
    <source>
        <strain evidence="4">Doubled-haploid Pahang</strain>
    </source>
</reference>
<keyword evidence="3" id="KW-1133">Transmembrane helix</keyword>
<dbReference type="InterPro" id="IPR007955">
    <property type="entry name" value="Bystin"/>
</dbReference>
<gene>
    <name evidence="4" type="ORF">GSMUA_121660.1</name>
</gene>
<evidence type="ECO:0000256" key="3">
    <source>
        <dbReference type="SAM" id="Phobius"/>
    </source>
</evidence>